<comment type="caution">
    <text evidence="3">The sequence shown here is derived from an EMBL/GenBank/DDBJ whole genome shotgun (WGS) entry which is preliminary data.</text>
</comment>
<evidence type="ECO:0000256" key="1">
    <source>
        <dbReference type="SAM" id="SignalP"/>
    </source>
</evidence>
<feature type="domain" description="DUF3869" evidence="2">
    <location>
        <begin position="40"/>
        <end position="124"/>
    </location>
</feature>
<accession>A0A9D2KUP3</accession>
<reference evidence="3" key="1">
    <citation type="journal article" date="2021" name="PeerJ">
        <title>Extensive microbial diversity within the chicken gut microbiome revealed by metagenomics and culture.</title>
        <authorList>
            <person name="Gilroy R."/>
            <person name="Ravi A."/>
            <person name="Getino M."/>
            <person name="Pursley I."/>
            <person name="Horton D.L."/>
            <person name="Alikhan N.F."/>
            <person name="Baker D."/>
            <person name="Gharbi K."/>
            <person name="Hall N."/>
            <person name="Watson M."/>
            <person name="Adriaenssens E.M."/>
            <person name="Foster-Nyarko E."/>
            <person name="Jarju S."/>
            <person name="Secka A."/>
            <person name="Antonio M."/>
            <person name="Oren A."/>
            <person name="Chaudhuri R.R."/>
            <person name="La Ragione R."/>
            <person name="Hildebrand F."/>
            <person name="Pallen M.J."/>
        </authorList>
    </citation>
    <scope>NUCLEOTIDE SEQUENCE</scope>
    <source>
        <strain evidence="3">ChiHecec1B25-7008</strain>
    </source>
</reference>
<sequence length="303" mass="32705">MKSKFFGLNAKLALAVLAVGTMFTGCYDSENGDVVKPYEPLPATYYVMGTITDATTGDVLPKANVTVNGASVELNSDASYSVEGQSGPNTVAVRLDGYKEVSRTVDIPTLSDGQSYTAVVNVALTPNAVAPELEVEVEVVTTVNREEIKLDKDGKYGQEPAPGLDLMAEEEAAVFTRNFDVEAGYDFVMNPENPSEEMLAYVQNYLGENYGQSEVETITVPYTFQIPSWNALDYVSITYMYVTTTYTFTSSENETCVVNVNGITGYAFGTAFIPNHNYSHSHGHGHGHGDNINAGGGILTPEM</sequence>
<proteinExistence type="predicted"/>
<organism evidence="3 4">
    <name type="scientific">Candidatus Bacteroides intestinavium</name>
    <dbReference type="NCBI Taxonomy" id="2838469"/>
    <lineage>
        <taxon>Bacteria</taxon>
        <taxon>Pseudomonadati</taxon>
        <taxon>Bacteroidota</taxon>
        <taxon>Bacteroidia</taxon>
        <taxon>Bacteroidales</taxon>
        <taxon>Bacteroidaceae</taxon>
        <taxon>Bacteroides</taxon>
    </lineage>
</organism>
<dbReference type="InterPro" id="IPR024620">
    <property type="entry name" value="DUF3869"/>
</dbReference>
<dbReference type="InterPro" id="IPR008969">
    <property type="entry name" value="CarboxyPept-like_regulatory"/>
</dbReference>
<feature type="signal peptide" evidence="1">
    <location>
        <begin position="1"/>
        <end position="18"/>
    </location>
</feature>
<evidence type="ECO:0000313" key="3">
    <source>
        <dbReference type="EMBL" id="HJA83915.1"/>
    </source>
</evidence>
<reference evidence="3" key="2">
    <citation type="submission" date="2021-04" db="EMBL/GenBank/DDBJ databases">
        <authorList>
            <person name="Gilroy R."/>
        </authorList>
    </citation>
    <scope>NUCLEOTIDE SEQUENCE</scope>
    <source>
        <strain evidence="3">ChiHecec1B25-7008</strain>
    </source>
</reference>
<dbReference type="Proteomes" id="UP000823860">
    <property type="component" value="Unassembled WGS sequence"/>
</dbReference>
<dbReference type="AlphaFoldDB" id="A0A9D2KUP3"/>
<protein>
    <submittedName>
        <fullName evidence="3">DUF3869 domain-containing protein</fullName>
    </submittedName>
</protein>
<evidence type="ECO:0000259" key="2">
    <source>
        <dbReference type="Pfam" id="PF12985"/>
    </source>
</evidence>
<dbReference type="EMBL" id="DWZE01000089">
    <property type="protein sequence ID" value="HJA83915.1"/>
    <property type="molecule type" value="Genomic_DNA"/>
</dbReference>
<dbReference type="Gene3D" id="2.60.40.1120">
    <property type="entry name" value="Carboxypeptidase-like, regulatory domain"/>
    <property type="match status" value="1"/>
</dbReference>
<gene>
    <name evidence="3" type="ORF">H9785_08110</name>
</gene>
<name>A0A9D2KUP3_9BACE</name>
<dbReference type="SUPFAM" id="SSF49464">
    <property type="entry name" value="Carboxypeptidase regulatory domain-like"/>
    <property type="match status" value="1"/>
</dbReference>
<evidence type="ECO:0000313" key="4">
    <source>
        <dbReference type="Proteomes" id="UP000823860"/>
    </source>
</evidence>
<feature type="chain" id="PRO_5038408953" evidence="1">
    <location>
        <begin position="19"/>
        <end position="303"/>
    </location>
</feature>
<dbReference type="PROSITE" id="PS51257">
    <property type="entry name" value="PROKAR_LIPOPROTEIN"/>
    <property type="match status" value="1"/>
</dbReference>
<keyword evidence="1" id="KW-0732">Signal</keyword>
<dbReference type="Pfam" id="PF12985">
    <property type="entry name" value="DUF3869"/>
    <property type="match status" value="1"/>
</dbReference>